<organism evidence="2 3">
    <name type="scientific">Pseudomonas viridiflava</name>
    <name type="common">Phytomonas viridiflava</name>
    <dbReference type="NCBI Taxonomy" id="33069"/>
    <lineage>
        <taxon>Bacteria</taxon>
        <taxon>Pseudomonadati</taxon>
        <taxon>Pseudomonadota</taxon>
        <taxon>Gammaproteobacteria</taxon>
        <taxon>Pseudomonadales</taxon>
        <taxon>Pseudomonadaceae</taxon>
        <taxon>Pseudomonas</taxon>
    </lineage>
</organism>
<accession>A0A1Y6JUP8</accession>
<keyword evidence="1" id="KW-0732">Signal</keyword>
<name>A0A1Y6JUP8_PSEVI</name>
<evidence type="ECO:0000256" key="1">
    <source>
        <dbReference type="SAM" id="SignalP"/>
    </source>
</evidence>
<evidence type="ECO:0000313" key="2">
    <source>
        <dbReference type="EMBL" id="SMS12860.1"/>
    </source>
</evidence>
<dbReference type="KEGG" id="pvd:CFBP1590__5274"/>
<dbReference type="RefSeq" id="WP_145958198.1">
    <property type="nucleotide sequence ID" value="NZ_JAZEHS010000031.1"/>
</dbReference>
<evidence type="ECO:0008006" key="4">
    <source>
        <dbReference type="Google" id="ProtNLM"/>
    </source>
</evidence>
<reference evidence="2 3" key="1">
    <citation type="submission" date="2017-05" db="EMBL/GenBank/DDBJ databases">
        <authorList>
            <person name="Song R."/>
            <person name="Chenine A.L."/>
            <person name="Ruprecht R.M."/>
        </authorList>
    </citation>
    <scope>NUCLEOTIDE SEQUENCE [LARGE SCALE GENOMIC DNA]</scope>
    <source>
        <strain evidence="2 3">CFBP 1590</strain>
    </source>
</reference>
<evidence type="ECO:0000313" key="3">
    <source>
        <dbReference type="Proteomes" id="UP000196842"/>
    </source>
</evidence>
<gene>
    <name evidence="2" type="ORF">CFBP1590__5274</name>
</gene>
<feature type="signal peptide" evidence="1">
    <location>
        <begin position="1"/>
        <end position="24"/>
    </location>
</feature>
<sequence>MFKSKFTAITCFCCSMLCVPWAQAYDDEPEKTLCGASEQIYFSCPFSDEKIVSICASGNTSPSTGYVQYRYGTPDNIEMIFPQEKIPPRKKLFIVNASEGSVSKDIIKFKNGSYTYLVSQMSMSNLTVLKNGKVILRKFCDEGGNKVVSREARQGIEKVPKSDEDFK</sequence>
<dbReference type="GeneID" id="47767123"/>
<proteinExistence type="predicted"/>
<dbReference type="AlphaFoldDB" id="A0A1Y6JUP8"/>
<dbReference type="EMBL" id="LT855380">
    <property type="protein sequence ID" value="SMS12860.1"/>
    <property type="molecule type" value="Genomic_DNA"/>
</dbReference>
<protein>
    <recommendedName>
        <fullName evidence="4">Lipoprotein</fullName>
    </recommendedName>
</protein>
<dbReference type="Proteomes" id="UP000196842">
    <property type="component" value="Chromosome I"/>
</dbReference>
<feature type="chain" id="PRO_5012238416" description="Lipoprotein" evidence="1">
    <location>
        <begin position="25"/>
        <end position="167"/>
    </location>
</feature>